<feature type="domain" description="Phosphotyrosine protein phosphatase I" evidence="2">
    <location>
        <begin position="5"/>
        <end position="130"/>
    </location>
</feature>
<gene>
    <name evidence="3" type="ORF">SAMN03080615_00987</name>
</gene>
<reference evidence="4" key="1">
    <citation type="submission" date="2016-10" db="EMBL/GenBank/DDBJ databases">
        <authorList>
            <person name="Varghese N."/>
            <person name="Submissions S."/>
        </authorList>
    </citation>
    <scope>NUCLEOTIDE SEQUENCE [LARGE SCALE GENOMIC DNA]</scope>
    <source>
        <strain evidence="4">DSM 18887</strain>
    </source>
</reference>
<dbReference type="SMART" id="SM00226">
    <property type="entry name" value="LMWPc"/>
    <property type="match status" value="1"/>
</dbReference>
<evidence type="ECO:0000256" key="1">
    <source>
        <dbReference type="ARBA" id="ARBA00022849"/>
    </source>
</evidence>
<dbReference type="Pfam" id="PF01451">
    <property type="entry name" value="LMWPc"/>
    <property type="match status" value="1"/>
</dbReference>
<proteinExistence type="predicted"/>
<dbReference type="AlphaFoldDB" id="A0A1H9EMS9"/>
<dbReference type="Gene3D" id="3.40.50.2300">
    <property type="match status" value="1"/>
</dbReference>
<dbReference type="STRING" id="355243.SAMN03080615_00987"/>
<dbReference type="InterPro" id="IPR036196">
    <property type="entry name" value="Ptyr_pPase_sf"/>
</dbReference>
<dbReference type="PANTHER" id="PTHR43428">
    <property type="entry name" value="ARSENATE REDUCTASE"/>
    <property type="match status" value="1"/>
</dbReference>
<name>A0A1H9EMS9_9GAMM</name>
<dbReference type="PANTHER" id="PTHR43428:SF1">
    <property type="entry name" value="ARSENATE REDUCTASE"/>
    <property type="match status" value="1"/>
</dbReference>
<dbReference type="InterPro" id="IPR023485">
    <property type="entry name" value="Ptyr_pPase"/>
</dbReference>
<accession>A0A1H9EMS9</accession>
<dbReference type="GO" id="GO:0046685">
    <property type="term" value="P:response to arsenic-containing substance"/>
    <property type="evidence" value="ECO:0007669"/>
    <property type="project" value="UniProtKB-KW"/>
</dbReference>
<dbReference type="EMBL" id="FOGB01000002">
    <property type="protein sequence ID" value="SEQ27024.1"/>
    <property type="molecule type" value="Genomic_DNA"/>
</dbReference>
<evidence type="ECO:0000313" key="4">
    <source>
        <dbReference type="Proteomes" id="UP000198749"/>
    </source>
</evidence>
<organism evidence="3 4">
    <name type="scientific">Amphritea atlantica</name>
    <dbReference type="NCBI Taxonomy" id="355243"/>
    <lineage>
        <taxon>Bacteria</taxon>
        <taxon>Pseudomonadati</taxon>
        <taxon>Pseudomonadota</taxon>
        <taxon>Gammaproteobacteria</taxon>
        <taxon>Oceanospirillales</taxon>
        <taxon>Oceanospirillaceae</taxon>
        <taxon>Amphritea</taxon>
    </lineage>
</organism>
<evidence type="ECO:0000313" key="3">
    <source>
        <dbReference type="EMBL" id="SEQ27024.1"/>
    </source>
</evidence>
<dbReference type="RefSeq" id="WP_175483442.1">
    <property type="nucleotide sequence ID" value="NZ_AP025284.1"/>
</dbReference>
<evidence type="ECO:0000259" key="2">
    <source>
        <dbReference type="SMART" id="SM00226"/>
    </source>
</evidence>
<dbReference type="Proteomes" id="UP000198749">
    <property type="component" value="Unassembled WGS sequence"/>
</dbReference>
<dbReference type="SUPFAM" id="SSF52788">
    <property type="entry name" value="Phosphotyrosine protein phosphatases I"/>
    <property type="match status" value="1"/>
</dbReference>
<sequence length="134" mass="15093">MNTPHRILFVCRHNSTRSQIAEALANKMAYGRVVAKSAGPEPLPVPEEVSRWVSQLLGGEIKPESKSLDDVAQESFDTIITLCDKSHDALPELPTDQHHIRWDFHHADNAEGLKHLEIEISERLRLMLQAKGLI</sequence>
<keyword evidence="1" id="KW-0059">Arsenical resistance</keyword>
<keyword evidence="4" id="KW-1185">Reference proteome</keyword>
<protein>
    <submittedName>
        <fullName evidence="3">Low molecular weight phosphotyrosine protein phosphatase</fullName>
    </submittedName>
</protein>